<feature type="transmembrane region" description="Helical" evidence="8">
    <location>
        <begin position="326"/>
        <end position="343"/>
    </location>
</feature>
<evidence type="ECO:0000256" key="4">
    <source>
        <dbReference type="ARBA" id="ARBA00022475"/>
    </source>
</evidence>
<keyword evidence="10" id="KW-1185">Reference proteome</keyword>
<dbReference type="GO" id="GO:0033214">
    <property type="term" value="P:siderophore-iron import into cell"/>
    <property type="evidence" value="ECO:0007669"/>
    <property type="project" value="TreeGrafter"/>
</dbReference>
<evidence type="ECO:0000256" key="5">
    <source>
        <dbReference type="ARBA" id="ARBA00022692"/>
    </source>
</evidence>
<evidence type="ECO:0000256" key="1">
    <source>
        <dbReference type="ARBA" id="ARBA00004651"/>
    </source>
</evidence>
<feature type="transmembrane region" description="Helical" evidence="8">
    <location>
        <begin position="293"/>
        <end position="314"/>
    </location>
</feature>
<dbReference type="InterPro" id="IPR037294">
    <property type="entry name" value="ABC_BtuC-like"/>
</dbReference>
<dbReference type="Pfam" id="PF01032">
    <property type="entry name" value="FecCD"/>
    <property type="match status" value="1"/>
</dbReference>
<dbReference type="GO" id="GO:0005886">
    <property type="term" value="C:plasma membrane"/>
    <property type="evidence" value="ECO:0007669"/>
    <property type="project" value="UniProtKB-SubCell"/>
</dbReference>
<protein>
    <submittedName>
        <fullName evidence="9">Iron ABC transporter permease</fullName>
    </submittedName>
</protein>
<dbReference type="RefSeq" id="WP_075817442.1">
    <property type="nucleotide sequence ID" value="NZ_CAOUMU010000156.1"/>
</dbReference>
<comment type="subcellular location">
    <subcellularLocation>
        <location evidence="1">Cell membrane</location>
        <topology evidence="1">Multi-pass membrane protein</topology>
    </subcellularLocation>
</comment>
<keyword evidence="7 8" id="KW-0472">Membrane</keyword>
<evidence type="ECO:0000256" key="2">
    <source>
        <dbReference type="ARBA" id="ARBA00007935"/>
    </source>
</evidence>
<dbReference type="PANTHER" id="PTHR30472:SF64">
    <property type="entry name" value="IRON(3+)-HYDROXAMATE IMPORT SYSTEM PERMEASE PROTEIN FHUG"/>
    <property type="match status" value="1"/>
</dbReference>
<feature type="transmembrane region" description="Helical" evidence="8">
    <location>
        <begin position="21"/>
        <end position="44"/>
    </location>
</feature>
<dbReference type="EMBL" id="MPJW01000024">
    <property type="protein sequence ID" value="OLU43112.1"/>
    <property type="molecule type" value="Genomic_DNA"/>
</dbReference>
<keyword evidence="4" id="KW-1003">Cell membrane</keyword>
<sequence length="345" mass="36873">MKNRQSARTTKSGRQYTSRRVWIVSAVLAVLLLVGLFIDINAGYSTISLSEMAEILTGGGSGSLRYTLLELRLPRVLTSMLVGIGLAASGCILQGVSRNDMADPGILGLNAGSGLMIALFIVLISGTFEGYSFLLPLLAFSGSAIVAFIEYKLALVGGRLRPKRLLLMGVAISLAISSLTTMLMLKMPDSDYAFVQNWLAGNIWGASWLNVMILFAGLLMMILFSLYHSRVLNIFGLGQENAISLGVNVEKESLLLISASVVMSSLCCAVGGGLSFVGLICPHLARKLTGPNYRSLIIVTVLCGAVLLVFSDIISRTLLLPSEIPIGIVSAVIGAPYFLYLLMKE</sequence>
<dbReference type="Gene3D" id="1.10.3470.10">
    <property type="entry name" value="ABC transporter involved in vitamin B12 uptake, BtuC"/>
    <property type="match status" value="1"/>
</dbReference>
<comment type="caution">
    <text evidence="9">The sequence shown here is derived from an EMBL/GenBank/DDBJ whole genome shotgun (WGS) entry which is preliminary data.</text>
</comment>
<dbReference type="Proteomes" id="UP000186341">
    <property type="component" value="Unassembled WGS sequence"/>
</dbReference>
<evidence type="ECO:0000256" key="6">
    <source>
        <dbReference type="ARBA" id="ARBA00022989"/>
    </source>
</evidence>
<accession>A0A1U7NJ72</accession>
<evidence type="ECO:0000313" key="10">
    <source>
        <dbReference type="Proteomes" id="UP000186341"/>
    </source>
</evidence>
<dbReference type="OrthoDB" id="9792889at2"/>
<feature type="transmembrane region" description="Helical" evidence="8">
    <location>
        <begin position="73"/>
        <end position="93"/>
    </location>
</feature>
<keyword evidence="3" id="KW-0813">Transport</keyword>
<organism evidence="9 10">
    <name type="scientific">Ileibacterium valens</name>
    <dbReference type="NCBI Taxonomy" id="1862668"/>
    <lineage>
        <taxon>Bacteria</taxon>
        <taxon>Bacillati</taxon>
        <taxon>Bacillota</taxon>
        <taxon>Erysipelotrichia</taxon>
        <taxon>Erysipelotrichales</taxon>
        <taxon>Erysipelotrichaceae</taxon>
        <taxon>Ileibacterium</taxon>
    </lineage>
</organism>
<proteinExistence type="inferred from homology"/>
<dbReference type="SUPFAM" id="SSF81345">
    <property type="entry name" value="ABC transporter involved in vitamin B12 uptake, BtuC"/>
    <property type="match status" value="1"/>
</dbReference>
<evidence type="ECO:0000256" key="7">
    <source>
        <dbReference type="ARBA" id="ARBA00023136"/>
    </source>
</evidence>
<name>A0A1U7NJ72_9FIRM</name>
<reference evidence="9 10" key="1">
    <citation type="submission" date="2016-11" db="EMBL/GenBank/DDBJ databases">
        <title>Description of two novel members of the family Erysipelotrichaceae: Ileibacterium lipovorans gen. nov., sp. nov. and Dubosiella newyorkensis, gen. nov., sp. nov.</title>
        <authorList>
            <person name="Cox L.M."/>
            <person name="Sohn J."/>
            <person name="Tyrrell K.L."/>
            <person name="Citron D.M."/>
            <person name="Lawson P.A."/>
            <person name="Patel N.B."/>
            <person name="Iizumi T."/>
            <person name="Perez-Perez G.I."/>
            <person name="Goldstein E.J."/>
            <person name="Blaser M.J."/>
        </authorList>
    </citation>
    <scope>NUCLEOTIDE SEQUENCE [LARGE SCALE GENOMIC DNA]</scope>
    <source>
        <strain evidence="9 10">NYU-BL-A3</strain>
    </source>
</reference>
<comment type="similarity">
    <text evidence="2">Belongs to the binding-protein-dependent transport system permease family. FecCD subfamily.</text>
</comment>
<dbReference type="InterPro" id="IPR000522">
    <property type="entry name" value="ABC_transptr_permease_BtuC"/>
</dbReference>
<dbReference type="PANTHER" id="PTHR30472">
    <property type="entry name" value="FERRIC ENTEROBACTIN TRANSPORT SYSTEM PERMEASE PROTEIN"/>
    <property type="match status" value="1"/>
</dbReference>
<dbReference type="GO" id="GO:0022857">
    <property type="term" value="F:transmembrane transporter activity"/>
    <property type="evidence" value="ECO:0007669"/>
    <property type="project" value="InterPro"/>
</dbReference>
<dbReference type="FunFam" id="1.10.3470.10:FF:000001">
    <property type="entry name" value="Vitamin B12 ABC transporter permease BtuC"/>
    <property type="match status" value="1"/>
</dbReference>
<feature type="transmembrane region" description="Helical" evidence="8">
    <location>
        <begin position="205"/>
        <end position="224"/>
    </location>
</feature>
<dbReference type="AlphaFoldDB" id="A0A1U7NJ72"/>
<evidence type="ECO:0000313" key="9">
    <source>
        <dbReference type="EMBL" id="OLU43112.1"/>
    </source>
</evidence>
<dbReference type="GeneID" id="82201746"/>
<feature type="transmembrane region" description="Helical" evidence="8">
    <location>
        <begin position="105"/>
        <end position="125"/>
    </location>
</feature>
<evidence type="ECO:0000256" key="3">
    <source>
        <dbReference type="ARBA" id="ARBA00022448"/>
    </source>
</evidence>
<evidence type="ECO:0000256" key="8">
    <source>
        <dbReference type="SAM" id="Phobius"/>
    </source>
</evidence>
<keyword evidence="5 8" id="KW-0812">Transmembrane</keyword>
<feature type="transmembrane region" description="Helical" evidence="8">
    <location>
        <begin position="165"/>
        <end position="185"/>
    </location>
</feature>
<dbReference type="CDD" id="cd06550">
    <property type="entry name" value="TM_ABC_iron-siderophores_like"/>
    <property type="match status" value="1"/>
</dbReference>
<gene>
    <name evidence="9" type="ORF">BO222_00595</name>
</gene>
<feature type="transmembrane region" description="Helical" evidence="8">
    <location>
        <begin position="131"/>
        <end position="153"/>
    </location>
</feature>
<keyword evidence="6 8" id="KW-1133">Transmembrane helix</keyword>